<sequence length="442" mass="51109">MHFLEKIRNLLCHDAQHMQLVQLNDTVFAVQCQLCQNMPIPDVYGFIATLACGDQQDEACDLAQLYSEWTGDDSIPVPWVIEGIDGILMKRVMGQSLHIIRHCVALFKSLNAPFTQNGTLERNNDIFAYLFGNFEDIVESSLKQRPQKTDTLDVVLQGILKNIKDLTSTKKGKIDANFYYDSLVPFVKSCREDAPLLPPDTDQEAPLTRQLVNQLKRSQAIRQLYGPFCINFNVIHIALGFMACSKDYDVMTNWILDFAARVCRGEFFWKQFSTSPHIQKALHVFKTDVTYKRNTDVYYVMRHIKNGDGIEILSENLDKYDQLGNLLRERLDAPQNVIDNVWSSAFPAVLFDSHIPYLAFTFSFGFLLGNNDRKTGMYQKGSFVKARRMYREAEDFIRKLYEFDQKTPVIWTMDTFQLFLTSDPHMEERLKNFLAIFVKTEE</sequence>
<protein>
    <submittedName>
        <fullName evidence="1">Uncharacterized protein</fullName>
    </submittedName>
</protein>
<name>A0AAV6TUC8_9ARAC</name>
<proteinExistence type="predicted"/>
<keyword evidence="2" id="KW-1185">Reference proteome</keyword>
<accession>A0AAV6TUC8</accession>
<organism evidence="1 2">
    <name type="scientific">Oedothorax gibbosus</name>
    <dbReference type="NCBI Taxonomy" id="931172"/>
    <lineage>
        <taxon>Eukaryota</taxon>
        <taxon>Metazoa</taxon>
        <taxon>Ecdysozoa</taxon>
        <taxon>Arthropoda</taxon>
        <taxon>Chelicerata</taxon>
        <taxon>Arachnida</taxon>
        <taxon>Araneae</taxon>
        <taxon>Araneomorphae</taxon>
        <taxon>Entelegynae</taxon>
        <taxon>Araneoidea</taxon>
        <taxon>Linyphiidae</taxon>
        <taxon>Erigoninae</taxon>
        <taxon>Oedothorax</taxon>
    </lineage>
</organism>
<dbReference type="Proteomes" id="UP000827092">
    <property type="component" value="Unassembled WGS sequence"/>
</dbReference>
<dbReference type="AlphaFoldDB" id="A0AAV6TUC8"/>
<dbReference type="EMBL" id="JAFNEN010001048">
    <property type="protein sequence ID" value="KAG8175206.1"/>
    <property type="molecule type" value="Genomic_DNA"/>
</dbReference>
<evidence type="ECO:0000313" key="1">
    <source>
        <dbReference type="EMBL" id="KAG8175206.1"/>
    </source>
</evidence>
<gene>
    <name evidence="1" type="ORF">JTE90_022629</name>
</gene>
<evidence type="ECO:0000313" key="2">
    <source>
        <dbReference type="Proteomes" id="UP000827092"/>
    </source>
</evidence>
<reference evidence="1 2" key="1">
    <citation type="journal article" date="2022" name="Nat. Ecol. Evol.">
        <title>A masculinizing supergene underlies an exaggerated male reproductive morph in a spider.</title>
        <authorList>
            <person name="Hendrickx F."/>
            <person name="De Corte Z."/>
            <person name="Sonet G."/>
            <person name="Van Belleghem S.M."/>
            <person name="Kostlbacher S."/>
            <person name="Vangestel C."/>
        </authorList>
    </citation>
    <scope>NUCLEOTIDE SEQUENCE [LARGE SCALE GENOMIC DNA]</scope>
    <source>
        <strain evidence="1">W744_W776</strain>
    </source>
</reference>
<comment type="caution">
    <text evidence="1">The sequence shown here is derived from an EMBL/GenBank/DDBJ whole genome shotgun (WGS) entry which is preliminary data.</text>
</comment>